<evidence type="ECO:0000256" key="8">
    <source>
        <dbReference type="HAMAP-Rule" id="MF_00165"/>
    </source>
</evidence>
<accession>A0ABN7TUG2</accession>
<dbReference type="InterPro" id="IPR018095">
    <property type="entry name" value="Thymidylate_kin_CS"/>
</dbReference>
<organism evidence="10 11">
    <name type="scientific">Paenibacillus allorhizosphaerae</name>
    <dbReference type="NCBI Taxonomy" id="2849866"/>
    <lineage>
        <taxon>Bacteria</taxon>
        <taxon>Bacillati</taxon>
        <taxon>Bacillota</taxon>
        <taxon>Bacilli</taxon>
        <taxon>Bacillales</taxon>
        <taxon>Paenibacillaceae</taxon>
        <taxon>Paenibacillus</taxon>
    </lineage>
</organism>
<evidence type="ECO:0000259" key="9">
    <source>
        <dbReference type="Pfam" id="PF02223"/>
    </source>
</evidence>
<evidence type="ECO:0000256" key="1">
    <source>
        <dbReference type="ARBA" id="ARBA00012980"/>
    </source>
</evidence>
<dbReference type="GO" id="GO:0004798">
    <property type="term" value="F:dTMP kinase activity"/>
    <property type="evidence" value="ECO:0007669"/>
    <property type="project" value="UniProtKB-EC"/>
</dbReference>
<protein>
    <recommendedName>
        <fullName evidence="2 8">Thymidylate kinase</fullName>
        <ecNumber evidence="1 8">2.7.4.9</ecNumber>
    </recommendedName>
    <alternativeName>
        <fullName evidence="8">dTMP kinase</fullName>
    </alternativeName>
</protein>
<proteinExistence type="inferred from homology"/>
<gene>
    <name evidence="8 10" type="primary">tmk</name>
    <name evidence="10" type="ORF">PAECIP111802_06332</name>
</gene>
<evidence type="ECO:0000313" key="11">
    <source>
        <dbReference type="Proteomes" id="UP000730618"/>
    </source>
</evidence>
<dbReference type="PANTHER" id="PTHR10344">
    <property type="entry name" value="THYMIDYLATE KINASE"/>
    <property type="match status" value="1"/>
</dbReference>
<evidence type="ECO:0000256" key="7">
    <source>
        <dbReference type="ARBA" id="ARBA00022840"/>
    </source>
</evidence>
<comment type="similarity">
    <text evidence="8">Belongs to the thymidylate kinase family.</text>
</comment>
<reference evidence="10 11" key="1">
    <citation type="submission" date="2021-06" db="EMBL/GenBank/DDBJ databases">
        <authorList>
            <person name="Criscuolo A."/>
        </authorList>
    </citation>
    <scope>NUCLEOTIDE SEQUENCE [LARGE SCALE GENOMIC DNA]</scope>
    <source>
        <strain evidence="11">CIP 111802</strain>
    </source>
</reference>
<comment type="function">
    <text evidence="8">Phosphorylation of dTMP to form dTDP in both de novo and salvage pathways of dTTP synthesis.</text>
</comment>
<keyword evidence="4 8" id="KW-0545">Nucleotide biosynthesis</keyword>
<dbReference type="PANTHER" id="PTHR10344:SF4">
    <property type="entry name" value="UMP-CMP KINASE 2, MITOCHONDRIAL"/>
    <property type="match status" value="1"/>
</dbReference>
<feature type="binding site" evidence="8">
    <location>
        <begin position="11"/>
        <end position="18"/>
    </location>
    <ligand>
        <name>ATP</name>
        <dbReference type="ChEBI" id="CHEBI:30616"/>
    </ligand>
</feature>
<feature type="domain" description="Thymidylate kinase-like" evidence="9">
    <location>
        <begin position="9"/>
        <end position="200"/>
    </location>
</feature>
<dbReference type="NCBIfam" id="TIGR00041">
    <property type="entry name" value="DTMP_kinase"/>
    <property type="match status" value="1"/>
</dbReference>
<keyword evidence="7 8" id="KW-0067">ATP-binding</keyword>
<dbReference type="EC" id="2.7.4.9" evidence="1 8"/>
<dbReference type="HAMAP" id="MF_00165">
    <property type="entry name" value="Thymidylate_kinase"/>
    <property type="match status" value="1"/>
</dbReference>
<evidence type="ECO:0000256" key="5">
    <source>
        <dbReference type="ARBA" id="ARBA00022741"/>
    </source>
</evidence>
<comment type="catalytic activity">
    <reaction evidence="8">
        <text>dTMP + ATP = dTDP + ADP</text>
        <dbReference type="Rhea" id="RHEA:13517"/>
        <dbReference type="ChEBI" id="CHEBI:30616"/>
        <dbReference type="ChEBI" id="CHEBI:58369"/>
        <dbReference type="ChEBI" id="CHEBI:63528"/>
        <dbReference type="ChEBI" id="CHEBI:456216"/>
        <dbReference type="EC" id="2.7.4.9"/>
    </reaction>
</comment>
<evidence type="ECO:0000256" key="6">
    <source>
        <dbReference type="ARBA" id="ARBA00022777"/>
    </source>
</evidence>
<dbReference type="InterPro" id="IPR018094">
    <property type="entry name" value="Thymidylate_kinase"/>
</dbReference>
<dbReference type="RefSeq" id="WP_218102522.1">
    <property type="nucleotide sequence ID" value="NZ_CAJVCE010000029.1"/>
</dbReference>
<keyword evidence="3 8" id="KW-0808">Transferase</keyword>
<dbReference type="Proteomes" id="UP000730618">
    <property type="component" value="Unassembled WGS sequence"/>
</dbReference>
<dbReference type="PROSITE" id="PS01331">
    <property type="entry name" value="THYMIDYLATE_KINASE"/>
    <property type="match status" value="1"/>
</dbReference>
<keyword evidence="11" id="KW-1185">Reference proteome</keyword>
<sequence>MRNGLFITVEGGEGAGKTSAIRVIIEQVTKNGYEAVSTREPGGIPIAEQIRSVILDKSNTAMDGRTEALLYAAARRQHLAEKVIPALQAGKVVVCDRFIDSSLAYQGYARGLGMNEVWAVNRFAIGDWMPDLTIYMDVRPETGLARIRADQSREVNRLDLESLDFHEKVREGYAKVIAMFPERVIRVDAEQRLETVLEQIKEILNQSLLRRV</sequence>
<dbReference type="Pfam" id="PF02223">
    <property type="entry name" value="Thymidylate_kin"/>
    <property type="match status" value="1"/>
</dbReference>
<keyword evidence="5 8" id="KW-0547">Nucleotide-binding</keyword>
<dbReference type="CDD" id="cd01672">
    <property type="entry name" value="TMPK"/>
    <property type="match status" value="1"/>
</dbReference>
<dbReference type="EMBL" id="CAJVCE010000029">
    <property type="protein sequence ID" value="CAG7656261.1"/>
    <property type="molecule type" value="Genomic_DNA"/>
</dbReference>
<keyword evidence="6 8" id="KW-0418">Kinase</keyword>
<dbReference type="InterPro" id="IPR039430">
    <property type="entry name" value="Thymidylate_kin-like_dom"/>
</dbReference>
<comment type="caution">
    <text evidence="10">The sequence shown here is derived from an EMBL/GenBank/DDBJ whole genome shotgun (WGS) entry which is preliminary data.</text>
</comment>
<name>A0ABN7TUG2_9BACL</name>
<evidence type="ECO:0000256" key="3">
    <source>
        <dbReference type="ARBA" id="ARBA00022679"/>
    </source>
</evidence>
<evidence type="ECO:0000256" key="2">
    <source>
        <dbReference type="ARBA" id="ARBA00017144"/>
    </source>
</evidence>
<evidence type="ECO:0000256" key="4">
    <source>
        <dbReference type="ARBA" id="ARBA00022727"/>
    </source>
</evidence>
<evidence type="ECO:0000313" key="10">
    <source>
        <dbReference type="EMBL" id="CAG7656261.1"/>
    </source>
</evidence>